<comment type="caution">
    <text evidence="1">The sequence shown here is derived from an EMBL/GenBank/DDBJ whole genome shotgun (WGS) entry which is preliminary data.</text>
</comment>
<sequence length="189" mass="21891">MEEVKAQVGDSLEEQCEETVMRYIVRAKDLMEKRAEDLKRMLVVHEAATANYEFHKMRAEKRRCEYDMEKAVTKNSVYVKGASQDDKRHQLRETEAMRKTVEAEAESLQAWMLLAEHGKALKEMKDALIQLEKHVGSWHLNFDHHVAEYVRETTKAGGLNREAMRIAMLVCDCGCPNCDFPSNVEERQT</sequence>
<dbReference type="EMBL" id="CM026424">
    <property type="protein sequence ID" value="KAG0579712.1"/>
    <property type="molecule type" value="Genomic_DNA"/>
</dbReference>
<gene>
    <name evidence="1" type="ORF">KC19_4G118800</name>
</gene>
<protein>
    <submittedName>
        <fullName evidence="1">Uncharacterized protein</fullName>
    </submittedName>
</protein>
<organism evidence="1 2">
    <name type="scientific">Ceratodon purpureus</name>
    <name type="common">Fire moss</name>
    <name type="synonym">Dicranum purpureum</name>
    <dbReference type="NCBI Taxonomy" id="3225"/>
    <lineage>
        <taxon>Eukaryota</taxon>
        <taxon>Viridiplantae</taxon>
        <taxon>Streptophyta</taxon>
        <taxon>Embryophyta</taxon>
        <taxon>Bryophyta</taxon>
        <taxon>Bryophytina</taxon>
        <taxon>Bryopsida</taxon>
        <taxon>Dicranidae</taxon>
        <taxon>Pseudoditrichales</taxon>
        <taxon>Ditrichaceae</taxon>
        <taxon>Ceratodon</taxon>
    </lineage>
</organism>
<evidence type="ECO:0000313" key="2">
    <source>
        <dbReference type="Proteomes" id="UP000822688"/>
    </source>
</evidence>
<keyword evidence="2" id="KW-1185">Reference proteome</keyword>
<dbReference type="AlphaFoldDB" id="A0A8T0I876"/>
<reference evidence="1" key="1">
    <citation type="submission" date="2020-06" db="EMBL/GenBank/DDBJ databases">
        <title>WGS assembly of Ceratodon purpureus strain R40.</title>
        <authorList>
            <person name="Carey S.B."/>
            <person name="Jenkins J."/>
            <person name="Shu S."/>
            <person name="Lovell J.T."/>
            <person name="Sreedasyam A."/>
            <person name="Maumus F."/>
            <person name="Tiley G.P."/>
            <person name="Fernandez-Pozo N."/>
            <person name="Barry K."/>
            <person name="Chen C."/>
            <person name="Wang M."/>
            <person name="Lipzen A."/>
            <person name="Daum C."/>
            <person name="Saski C.A."/>
            <person name="Payton A.C."/>
            <person name="Mcbreen J.C."/>
            <person name="Conrad R.E."/>
            <person name="Kollar L.M."/>
            <person name="Olsson S."/>
            <person name="Huttunen S."/>
            <person name="Landis J.B."/>
            <person name="Wickett N.J."/>
            <person name="Johnson M.G."/>
            <person name="Rensing S.A."/>
            <person name="Grimwood J."/>
            <person name="Schmutz J."/>
            <person name="Mcdaniel S.F."/>
        </authorList>
    </citation>
    <scope>NUCLEOTIDE SEQUENCE</scope>
    <source>
        <strain evidence="1">R40</strain>
    </source>
</reference>
<proteinExistence type="predicted"/>
<dbReference type="Proteomes" id="UP000822688">
    <property type="component" value="Chromosome 4"/>
</dbReference>
<accession>A0A8T0I876</accession>
<evidence type="ECO:0000313" key="1">
    <source>
        <dbReference type="EMBL" id="KAG0579712.1"/>
    </source>
</evidence>
<name>A0A8T0I876_CERPU</name>